<feature type="compositionally biased region" description="Basic and acidic residues" evidence="2">
    <location>
        <begin position="283"/>
        <end position="297"/>
    </location>
</feature>
<comment type="caution">
    <text evidence="4">The sequence shown here is derived from an EMBL/GenBank/DDBJ whole genome shotgun (WGS) entry which is preliminary data.</text>
</comment>
<dbReference type="SMART" id="SM00324">
    <property type="entry name" value="RhoGAP"/>
    <property type="match status" value="1"/>
</dbReference>
<dbReference type="HOGENOM" id="CLU_017095_2_0_1"/>
<dbReference type="PROSITE" id="PS50238">
    <property type="entry name" value="RHOGAP"/>
    <property type="match status" value="1"/>
</dbReference>
<dbReference type="Pfam" id="PF00620">
    <property type="entry name" value="RhoGAP"/>
    <property type="match status" value="1"/>
</dbReference>
<dbReference type="EMBL" id="JPOX01000004">
    <property type="protein sequence ID" value="KFX51735.1"/>
    <property type="molecule type" value="Genomic_DNA"/>
</dbReference>
<feature type="compositionally biased region" description="Polar residues" evidence="2">
    <location>
        <begin position="1"/>
        <end position="27"/>
    </location>
</feature>
<evidence type="ECO:0000256" key="1">
    <source>
        <dbReference type="ARBA" id="ARBA00022468"/>
    </source>
</evidence>
<dbReference type="GO" id="GO:0007165">
    <property type="term" value="P:signal transduction"/>
    <property type="evidence" value="ECO:0007669"/>
    <property type="project" value="InterPro"/>
</dbReference>
<evidence type="ECO:0000313" key="4">
    <source>
        <dbReference type="EMBL" id="KFX51734.1"/>
    </source>
</evidence>
<feature type="compositionally biased region" description="Polar residues" evidence="2">
    <location>
        <begin position="126"/>
        <end position="135"/>
    </location>
</feature>
<protein>
    <submittedName>
        <fullName evidence="4">Putative Rho-type GTPase-activating protein 2</fullName>
    </submittedName>
</protein>
<dbReference type="GO" id="GO:0005096">
    <property type="term" value="F:GTPase activator activity"/>
    <property type="evidence" value="ECO:0007669"/>
    <property type="project" value="UniProtKB-KW"/>
</dbReference>
<sequence length="679" mass="75862">MPSKSNQPPNLDLKTTSFNKGISNPASKSADALKPESTLSPLAPRSPRSSPSSPRSIRDEPTIRPVTSRSRTGSTNGPLSPNDIEPPTPGFTAMPQYPPSPKENKHNRDPSRSFFANLKASRSSHKITNSDSSGLSAEPPSKSRGNSRDRSHLTLQKNNSISDLLETASRQGKEKPDDIQNDQQRGQVMDDNRNGVRQHVQGPPVKKNKPRFGNLLSRTRSVRVDDKSAPRSAGLRRPSNATLLKVSESQEEISEPPKTAPLRVDKDFHEGSNPNGSNPPADRPTEIRPHTSRREKNPSLVPSSSLMQVSGASTFLFNNIKHTSSGAADRLGKAGKGFFGKITRSGSTNEREVILDDNYVCSVINLPLIEQTRKTRISKRLEDCKDKTEYWMPALPYRCIDYLNYKGCEEEGLYRVPGSGKDVKHWQRRFDTEGDINLFDEPDLYDINTIGSMFKAWLRELPDELLPKTTQQMIAEKCEGATTAPQLLKDELSKLPPYKYYLLFAITCHLNLLHSYVDQNKMNYQNLCICFQPCMKIDGFCFQFLVRDWKNCWQGCWTEQEWVQDEREALERAAREAKEAQEAKLNGNKHTNNGRNGIVASAFLQHESPFPESSSAAEERAISSSGSSQPDYSDSNQPVKPVSAPRKTRPANLEDTDTSHRRSVSQLPELGPPLSPIKI</sequence>
<organism evidence="4">
    <name type="scientific">Talaromyces marneffei PM1</name>
    <dbReference type="NCBI Taxonomy" id="1077442"/>
    <lineage>
        <taxon>Eukaryota</taxon>
        <taxon>Fungi</taxon>
        <taxon>Dikarya</taxon>
        <taxon>Ascomycota</taxon>
        <taxon>Pezizomycotina</taxon>
        <taxon>Eurotiomycetes</taxon>
        <taxon>Eurotiomycetidae</taxon>
        <taxon>Eurotiales</taxon>
        <taxon>Trichocomaceae</taxon>
        <taxon>Talaromyces</taxon>
        <taxon>Talaromyces sect. Talaromyces</taxon>
    </lineage>
</organism>
<dbReference type="AlphaFoldDB" id="A0A093VP01"/>
<reference key="1">
    <citation type="journal article" date="2014" name="PLoS Genet.">
        <title>Signature Gene Expression Reveals Novel Clues to the Molecular Mechanisms of Dimorphic Transition in Penicillium marneffei.</title>
        <authorList>
            <person name="Yang E."/>
            <person name="Wang G."/>
            <person name="Cai J."/>
            <person name="Woo P.C."/>
            <person name="Lau S.K."/>
            <person name="Yuen K.-Y."/>
            <person name="Chow W.-N."/>
            <person name="Lin X."/>
        </authorList>
    </citation>
    <scope>NUCLEOTIDE SEQUENCE [LARGE SCALE GENOMIC DNA]</scope>
    <source>
        <strain>PM1</strain>
    </source>
</reference>
<dbReference type="InterPro" id="IPR000198">
    <property type="entry name" value="RhoGAP_dom"/>
</dbReference>
<feature type="region of interest" description="Disordered" evidence="2">
    <location>
        <begin position="609"/>
        <end position="679"/>
    </location>
</feature>
<keyword evidence="1" id="KW-0343">GTPase activation</keyword>
<feature type="compositionally biased region" description="Basic and acidic residues" evidence="2">
    <location>
        <begin position="102"/>
        <end position="111"/>
    </location>
</feature>
<name>A0A093VP01_TALMA</name>
<evidence type="ECO:0000256" key="2">
    <source>
        <dbReference type="SAM" id="MobiDB-lite"/>
    </source>
</evidence>
<gene>
    <name evidence="4" type="ORF">GQ26_0041460</name>
</gene>
<proteinExistence type="predicted"/>
<dbReference type="SUPFAM" id="SSF48350">
    <property type="entry name" value="GTPase activation domain, GAP"/>
    <property type="match status" value="1"/>
</dbReference>
<reference evidence="4" key="2">
    <citation type="journal article" date="2014" name="PLoS Genet.">
        <title>Signature gene expression reveals novel clues to the molecular mechanisms of dimorphic transition in Penicillium marneffei.</title>
        <authorList>
            <person name="Yang E."/>
            <person name="Wang G."/>
            <person name="Cai J."/>
            <person name="Woo P.C."/>
            <person name="Lau S.K."/>
            <person name="Yuen K.-Y."/>
            <person name="Chow W.-N."/>
            <person name="Lin X."/>
        </authorList>
    </citation>
    <scope>NUCLEOTIDE SEQUENCE</scope>
    <source>
        <strain evidence="4">PM1</strain>
    </source>
</reference>
<evidence type="ECO:0000259" key="3">
    <source>
        <dbReference type="PROSITE" id="PS50238"/>
    </source>
</evidence>
<feature type="compositionally biased region" description="Polar residues" evidence="2">
    <location>
        <begin position="153"/>
        <end position="162"/>
    </location>
</feature>
<dbReference type="Gene3D" id="1.10.555.10">
    <property type="entry name" value="Rho GTPase activation protein"/>
    <property type="match status" value="1"/>
</dbReference>
<dbReference type="PANTHER" id="PTHR23176:SF125">
    <property type="entry name" value="GTPASE ACTIVATOR (BEM2), PUTATIVE (AFU_ORTHOLOGUE AFUA_7G04450)-RELATED"/>
    <property type="match status" value="1"/>
</dbReference>
<feature type="compositionally biased region" description="Pro residues" evidence="2">
    <location>
        <begin position="670"/>
        <end position="679"/>
    </location>
</feature>
<feature type="domain" description="Rho-GAP" evidence="3">
    <location>
        <begin position="379"/>
        <end position="570"/>
    </location>
</feature>
<feature type="compositionally biased region" description="Low complexity" evidence="2">
    <location>
        <begin position="612"/>
        <end position="635"/>
    </location>
</feature>
<dbReference type="InterPro" id="IPR050729">
    <property type="entry name" value="Rho-GAP"/>
</dbReference>
<feature type="compositionally biased region" description="Polar residues" evidence="2">
    <location>
        <begin position="65"/>
        <end position="79"/>
    </location>
</feature>
<feature type="region of interest" description="Disordered" evidence="2">
    <location>
        <begin position="1"/>
        <end position="305"/>
    </location>
</feature>
<dbReference type="InterPro" id="IPR008936">
    <property type="entry name" value="Rho_GTPase_activation_prot"/>
</dbReference>
<dbReference type="EMBL" id="JPOX01000004">
    <property type="protein sequence ID" value="KFX51734.1"/>
    <property type="molecule type" value="Genomic_DNA"/>
</dbReference>
<dbReference type="PANTHER" id="PTHR23176">
    <property type="entry name" value="RHO/RAC/CDC GTPASE-ACTIVATING PROTEIN"/>
    <property type="match status" value="1"/>
</dbReference>
<dbReference type="EMBL" id="JPOX01000004">
    <property type="protein sequence ID" value="KFX51733.1"/>
    <property type="molecule type" value="Genomic_DNA"/>
</dbReference>
<feature type="compositionally biased region" description="Low complexity" evidence="2">
    <location>
        <begin position="45"/>
        <end position="55"/>
    </location>
</feature>
<dbReference type="eggNOG" id="KOG4269">
    <property type="taxonomic scope" value="Eukaryota"/>
</dbReference>
<feature type="region of interest" description="Disordered" evidence="2">
    <location>
        <begin position="574"/>
        <end position="594"/>
    </location>
</feature>
<accession>A0A093VP01</accession>
<dbReference type="GO" id="GO:0005938">
    <property type="term" value="C:cell cortex"/>
    <property type="evidence" value="ECO:0007669"/>
    <property type="project" value="UniProtKB-ARBA"/>
</dbReference>
<dbReference type="CDD" id="cd00159">
    <property type="entry name" value="RhoGAP"/>
    <property type="match status" value="1"/>
</dbReference>